<evidence type="ECO:0000313" key="3">
    <source>
        <dbReference type="EMBL" id="UTT42767.1"/>
    </source>
</evidence>
<name>A0ABY5FNF3_9BACL</name>
<organism evidence="3 4">
    <name type="scientific">Exiguobacterium aurantiacum</name>
    <dbReference type="NCBI Taxonomy" id="33987"/>
    <lineage>
        <taxon>Bacteria</taxon>
        <taxon>Bacillati</taxon>
        <taxon>Bacillota</taxon>
        <taxon>Bacilli</taxon>
        <taxon>Bacillales</taxon>
        <taxon>Bacillales Family XII. Incertae Sedis</taxon>
        <taxon>Exiguobacterium</taxon>
    </lineage>
</organism>
<feature type="signal peptide" evidence="1">
    <location>
        <begin position="1"/>
        <end position="24"/>
    </location>
</feature>
<keyword evidence="1" id="KW-0732">Signal</keyword>
<dbReference type="RefSeq" id="WP_255177289.1">
    <property type="nucleotide sequence ID" value="NZ_CP101462.1"/>
</dbReference>
<dbReference type="PROSITE" id="PS51257">
    <property type="entry name" value="PROKAR_LIPOPROTEIN"/>
    <property type="match status" value="1"/>
</dbReference>
<sequence>MSKSMKRFGVTFGLVGMFVLGACGADEATNSTETVQSMEPVEAELNVPATADKDEAVTLAVRVTQEAEAVDDADEIKFEVWKNGAKEESEMIKASLTEDGVYEAEATFAEEAVYTVQVHVTARSMHTMPTTNVTVGHPETAAEAEAEEDHHHHAGADIVLDQTQAVVNEAQPFTVNVEIEHEALTGADVQLEVFKDGADKHDWVKLDETADGNYTGEHTFPETGTYNVQVHVTKGHDIHEHIMETVEVK</sequence>
<evidence type="ECO:0000259" key="2">
    <source>
        <dbReference type="Pfam" id="PF13115"/>
    </source>
</evidence>
<gene>
    <name evidence="3" type="ORF">NMQ00_14810</name>
</gene>
<evidence type="ECO:0000313" key="4">
    <source>
        <dbReference type="Proteomes" id="UP001060325"/>
    </source>
</evidence>
<protein>
    <submittedName>
        <fullName evidence="3">FixH family protein</fullName>
    </submittedName>
</protein>
<proteinExistence type="predicted"/>
<dbReference type="EMBL" id="CP101462">
    <property type="protein sequence ID" value="UTT42767.1"/>
    <property type="molecule type" value="Genomic_DNA"/>
</dbReference>
<reference evidence="3" key="1">
    <citation type="submission" date="2022-07" db="EMBL/GenBank/DDBJ databases">
        <title>Complete genome of CX2.</title>
        <authorList>
            <person name="Cao G."/>
        </authorList>
    </citation>
    <scope>NUCLEOTIDE SEQUENCE</scope>
    <source>
        <strain evidence="3">CX2</strain>
    </source>
</reference>
<feature type="domain" description="YtkA-like" evidence="2">
    <location>
        <begin position="155"/>
        <end position="231"/>
    </location>
</feature>
<accession>A0ABY5FNF3</accession>
<dbReference type="InterPro" id="IPR032693">
    <property type="entry name" value="YtkA-like_dom"/>
</dbReference>
<keyword evidence="4" id="KW-1185">Reference proteome</keyword>
<evidence type="ECO:0000256" key="1">
    <source>
        <dbReference type="SAM" id="SignalP"/>
    </source>
</evidence>
<feature type="domain" description="YtkA-like" evidence="2">
    <location>
        <begin position="39"/>
        <end position="119"/>
    </location>
</feature>
<feature type="chain" id="PRO_5045150148" evidence="1">
    <location>
        <begin position="25"/>
        <end position="249"/>
    </location>
</feature>
<dbReference type="Proteomes" id="UP001060325">
    <property type="component" value="Chromosome"/>
</dbReference>
<dbReference type="Pfam" id="PF13115">
    <property type="entry name" value="YtkA"/>
    <property type="match status" value="2"/>
</dbReference>